<protein>
    <recommendedName>
        <fullName evidence="3">histidine kinase</fullName>
        <ecNumber evidence="3">2.7.13.3</ecNumber>
    </recommendedName>
</protein>
<dbReference type="Gene3D" id="6.10.340.10">
    <property type="match status" value="1"/>
</dbReference>
<evidence type="ECO:0000256" key="10">
    <source>
        <dbReference type="ARBA" id="ARBA00022840"/>
    </source>
</evidence>
<keyword evidence="10" id="KW-0067">ATP-binding</keyword>
<dbReference type="GO" id="GO:0016301">
    <property type="term" value="F:kinase activity"/>
    <property type="evidence" value="ECO:0007669"/>
    <property type="project" value="UniProtKB-KW"/>
</dbReference>
<dbReference type="SMART" id="SM00387">
    <property type="entry name" value="HATPase_c"/>
    <property type="match status" value="1"/>
</dbReference>
<proteinExistence type="predicted"/>
<evidence type="ECO:0000313" key="16">
    <source>
        <dbReference type="EMBL" id="SIQ45447.1"/>
    </source>
</evidence>
<feature type="transmembrane region" description="Helical" evidence="14">
    <location>
        <begin position="32"/>
        <end position="53"/>
    </location>
</feature>
<evidence type="ECO:0000256" key="7">
    <source>
        <dbReference type="ARBA" id="ARBA00022692"/>
    </source>
</evidence>
<dbReference type="PROSITE" id="PS50109">
    <property type="entry name" value="HIS_KIN"/>
    <property type="match status" value="1"/>
</dbReference>
<dbReference type="PANTHER" id="PTHR34220">
    <property type="entry name" value="SENSOR HISTIDINE KINASE YPDA"/>
    <property type="match status" value="1"/>
</dbReference>
<evidence type="ECO:0000256" key="8">
    <source>
        <dbReference type="ARBA" id="ARBA00022741"/>
    </source>
</evidence>
<name>A0ABY1JM96_9BACL</name>
<accession>A0ABY1JM96</accession>
<dbReference type="Proteomes" id="UP000186666">
    <property type="component" value="Unassembled WGS sequence"/>
</dbReference>
<evidence type="ECO:0000256" key="6">
    <source>
        <dbReference type="ARBA" id="ARBA00022679"/>
    </source>
</evidence>
<evidence type="ECO:0000256" key="5">
    <source>
        <dbReference type="ARBA" id="ARBA00022553"/>
    </source>
</evidence>
<keyword evidence="9 16" id="KW-0418">Kinase</keyword>
<evidence type="ECO:0000259" key="15">
    <source>
        <dbReference type="PROSITE" id="PS50109"/>
    </source>
</evidence>
<gene>
    <name evidence="16" type="ORF">SAMN05421578_10264</name>
</gene>
<comment type="caution">
    <text evidence="16">The sequence shown here is derived from an EMBL/GenBank/DDBJ whole genome shotgun (WGS) entry which is preliminary data.</text>
</comment>
<feature type="transmembrane region" description="Helical" evidence="14">
    <location>
        <begin position="74"/>
        <end position="100"/>
    </location>
</feature>
<keyword evidence="6" id="KW-0808">Transferase</keyword>
<dbReference type="InterPro" id="IPR036890">
    <property type="entry name" value="HATPase_C_sf"/>
</dbReference>
<comment type="catalytic activity">
    <reaction evidence="1">
        <text>ATP + protein L-histidine = ADP + protein N-phospho-L-histidine.</text>
        <dbReference type="EC" id="2.7.13.3"/>
    </reaction>
</comment>
<dbReference type="InterPro" id="IPR005467">
    <property type="entry name" value="His_kinase_dom"/>
</dbReference>
<keyword evidence="4" id="KW-1003">Cell membrane</keyword>
<evidence type="ECO:0000256" key="12">
    <source>
        <dbReference type="ARBA" id="ARBA00023012"/>
    </source>
</evidence>
<evidence type="ECO:0000313" key="17">
    <source>
        <dbReference type="Proteomes" id="UP000186666"/>
    </source>
</evidence>
<keyword evidence="11 14" id="KW-1133">Transmembrane helix</keyword>
<keyword evidence="7 14" id="KW-0812">Transmembrane</keyword>
<organism evidence="16 17">
    <name type="scientific">Paenibacillus macquariensis</name>
    <dbReference type="NCBI Taxonomy" id="948756"/>
    <lineage>
        <taxon>Bacteria</taxon>
        <taxon>Bacillati</taxon>
        <taxon>Bacillota</taxon>
        <taxon>Bacilli</taxon>
        <taxon>Bacillales</taxon>
        <taxon>Paenibacillaceae</taxon>
        <taxon>Paenibacillus</taxon>
    </lineage>
</organism>
<dbReference type="Pfam" id="PF02518">
    <property type="entry name" value="HATPase_c"/>
    <property type="match status" value="1"/>
</dbReference>
<feature type="transmembrane region" description="Helical" evidence="14">
    <location>
        <begin position="342"/>
        <end position="365"/>
    </location>
</feature>
<dbReference type="InterPro" id="IPR010559">
    <property type="entry name" value="Sig_transdc_His_kin_internal"/>
</dbReference>
<evidence type="ECO:0000256" key="4">
    <source>
        <dbReference type="ARBA" id="ARBA00022475"/>
    </source>
</evidence>
<evidence type="ECO:0000256" key="3">
    <source>
        <dbReference type="ARBA" id="ARBA00012438"/>
    </source>
</evidence>
<dbReference type="EMBL" id="FTNK01000002">
    <property type="protein sequence ID" value="SIQ45447.1"/>
    <property type="molecule type" value="Genomic_DNA"/>
</dbReference>
<dbReference type="InterPro" id="IPR004358">
    <property type="entry name" value="Sig_transdc_His_kin-like_C"/>
</dbReference>
<dbReference type="PANTHER" id="PTHR34220:SF11">
    <property type="entry name" value="SENSOR PROTEIN KINASE HPTS"/>
    <property type="match status" value="1"/>
</dbReference>
<sequence length="636" mass="73595">MYPNEKPGLGINIDEEMASRFPCENVVPAWTWMFQLIQIKNLLFLGACGYMFFNMRRNLKSFLYDYLTLKKRIIIIFLFSSLIPFISIGLISYFTIYSILTNKIQSGIQSNLNQVELSLENTLSNLNHVSQQLAFEGSVGKKLDQLLSSTDSKPFERVKMKSNLKEELSLITFTNPSIGLTLYYFQDDHSYDLENSGVKDNFSPEKLPLLAQYSGISYYGPHVSNNRFDHQYVLSALRKVELPNRDDVYVYIETGLHLTQSILKNDQTGGKNSHIFLDNNGRIAYSELPNTFAIDTTFPGIEKGKSFGTQNGFYWFRKVSSQGWSIVSVIPKADYNKEMNRWFVQILLFSIFFLGMSLFLAWLLWKMVYRPLTGFNKEIKLMAQNRIQSGVARTRIPEFDFLLDQFRQMKEQIWDLFAEVEQKERRRVDLEVEKLLYQINPHFLMNTLDTVHWLAVMNGQNEIDRLVSSLNKLLHYNLGKLGQASTIQEEIEALKQYLILQQIRYDFQFDVQIHMDEEALKMPIPRFILQPLVENSLYHGLSDDGFIRVDVKLTQTINISIHDNGSGMSEETIKNLLNNPEVENRKVGMGIGMNYVKRMIESQYGERAELKINSVIGKGTSIFLSLPLLEDEPNHD</sequence>
<feature type="domain" description="Histidine kinase" evidence="15">
    <location>
        <begin position="528"/>
        <end position="630"/>
    </location>
</feature>
<dbReference type="EC" id="2.7.13.3" evidence="3"/>
<keyword evidence="12" id="KW-0902">Two-component regulatory system</keyword>
<comment type="subcellular location">
    <subcellularLocation>
        <location evidence="2">Cell membrane</location>
        <topology evidence="2">Multi-pass membrane protein</topology>
    </subcellularLocation>
</comment>
<evidence type="ECO:0000256" key="1">
    <source>
        <dbReference type="ARBA" id="ARBA00000085"/>
    </source>
</evidence>
<evidence type="ECO:0000256" key="9">
    <source>
        <dbReference type="ARBA" id="ARBA00022777"/>
    </source>
</evidence>
<dbReference type="PRINTS" id="PR00344">
    <property type="entry name" value="BCTRLSENSOR"/>
</dbReference>
<keyword evidence="5" id="KW-0597">Phosphoprotein</keyword>
<keyword evidence="8" id="KW-0547">Nucleotide-binding</keyword>
<reference evidence="16 17" key="1">
    <citation type="submission" date="2017-01" db="EMBL/GenBank/DDBJ databases">
        <authorList>
            <person name="Varghese N."/>
            <person name="Submissions S."/>
        </authorList>
    </citation>
    <scope>NUCLEOTIDE SEQUENCE [LARGE SCALE GENOMIC DNA]</scope>
    <source>
        <strain evidence="16 17">ATCC 23464</strain>
    </source>
</reference>
<evidence type="ECO:0000256" key="14">
    <source>
        <dbReference type="SAM" id="Phobius"/>
    </source>
</evidence>
<dbReference type="Pfam" id="PF06580">
    <property type="entry name" value="His_kinase"/>
    <property type="match status" value="1"/>
</dbReference>
<evidence type="ECO:0000256" key="11">
    <source>
        <dbReference type="ARBA" id="ARBA00022989"/>
    </source>
</evidence>
<evidence type="ECO:0000256" key="13">
    <source>
        <dbReference type="ARBA" id="ARBA00023136"/>
    </source>
</evidence>
<keyword evidence="17" id="KW-1185">Reference proteome</keyword>
<dbReference type="SUPFAM" id="SSF55874">
    <property type="entry name" value="ATPase domain of HSP90 chaperone/DNA topoisomerase II/histidine kinase"/>
    <property type="match status" value="1"/>
</dbReference>
<dbReference type="InterPro" id="IPR050640">
    <property type="entry name" value="Bact_2-comp_sensor_kinase"/>
</dbReference>
<evidence type="ECO:0000256" key="2">
    <source>
        <dbReference type="ARBA" id="ARBA00004651"/>
    </source>
</evidence>
<keyword evidence="13 14" id="KW-0472">Membrane</keyword>
<dbReference type="Gene3D" id="3.30.565.10">
    <property type="entry name" value="Histidine kinase-like ATPase, C-terminal domain"/>
    <property type="match status" value="1"/>
</dbReference>
<dbReference type="InterPro" id="IPR003594">
    <property type="entry name" value="HATPase_dom"/>
</dbReference>